<reference evidence="1" key="1">
    <citation type="submission" date="2018-10" db="EMBL/GenBank/DDBJ databases">
        <title>Hidden diversity of soil giant viruses.</title>
        <authorList>
            <person name="Schulz F."/>
            <person name="Alteio L."/>
            <person name="Goudeau D."/>
            <person name="Ryan E.M."/>
            <person name="Malmstrom R.R."/>
            <person name="Blanchard J."/>
            <person name="Woyke T."/>
        </authorList>
    </citation>
    <scope>NUCLEOTIDE SEQUENCE</scope>
    <source>
        <strain evidence="1">BAV1</strain>
    </source>
</reference>
<evidence type="ECO:0000313" key="1">
    <source>
        <dbReference type="EMBL" id="AYV77043.1"/>
    </source>
</evidence>
<sequence length="52" mass="6293">MDQQYRFHHNENDIVKHINLAVKQICFQYRLHYDLCHIVNPFCDKGPGNHIE</sequence>
<gene>
    <name evidence="1" type="ORF">Barrevirus9_12</name>
</gene>
<protein>
    <submittedName>
        <fullName evidence="1">Uncharacterized protein</fullName>
    </submittedName>
</protein>
<proteinExistence type="predicted"/>
<organism evidence="1">
    <name type="scientific">Barrevirus sp</name>
    <dbReference type="NCBI Taxonomy" id="2487763"/>
    <lineage>
        <taxon>Viruses</taxon>
        <taxon>Varidnaviria</taxon>
        <taxon>Bamfordvirae</taxon>
        <taxon>Nucleocytoviricota</taxon>
        <taxon>Megaviricetes</taxon>
        <taxon>Imitervirales</taxon>
        <taxon>Mimiviridae</taxon>
        <taxon>Klosneuvirinae</taxon>
    </lineage>
</organism>
<name>A0A3G4ZTX2_9VIRU</name>
<dbReference type="EMBL" id="MK072006">
    <property type="protein sequence ID" value="AYV77043.1"/>
    <property type="molecule type" value="Genomic_DNA"/>
</dbReference>
<accession>A0A3G4ZTX2</accession>